<sequence>MNANLKAHRHPGLWSLPQTQEESQLPLFPQAPMPQVSAPQAPLTETSLPAVEQELRHLATLFQQSAVLAEQSGKWITLIGMPDDVGNANGMQKQIENLLNKAGIALHKVRWIRSTDAENKAWATEQALLLDNSALVVAWLGQCEWRDLKRLQLARKHSQAQSWLSTSACVTTPLH</sequence>
<dbReference type="AlphaFoldDB" id="A0A432WJG3"/>
<organism evidence="2 3">
    <name type="scientific">Aliidiomarina soli</name>
    <dbReference type="NCBI Taxonomy" id="1928574"/>
    <lineage>
        <taxon>Bacteria</taxon>
        <taxon>Pseudomonadati</taxon>
        <taxon>Pseudomonadota</taxon>
        <taxon>Gammaproteobacteria</taxon>
        <taxon>Alteromonadales</taxon>
        <taxon>Idiomarinaceae</taxon>
        <taxon>Aliidiomarina</taxon>
    </lineage>
</organism>
<dbReference type="RefSeq" id="WP_126798484.1">
    <property type="nucleotide sequence ID" value="NZ_PIPO01000002.1"/>
</dbReference>
<evidence type="ECO:0008006" key="4">
    <source>
        <dbReference type="Google" id="ProtNLM"/>
    </source>
</evidence>
<keyword evidence="3" id="KW-1185">Reference proteome</keyword>
<dbReference type="EMBL" id="PIPO01000002">
    <property type="protein sequence ID" value="RUO33923.1"/>
    <property type="molecule type" value="Genomic_DNA"/>
</dbReference>
<evidence type="ECO:0000256" key="1">
    <source>
        <dbReference type="SAM" id="MobiDB-lite"/>
    </source>
</evidence>
<dbReference type="Gene3D" id="3.40.50.300">
    <property type="entry name" value="P-loop containing nucleotide triphosphate hydrolases"/>
    <property type="match status" value="1"/>
</dbReference>
<gene>
    <name evidence="2" type="ORF">CWE14_05580</name>
</gene>
<proteinExistence type="predicted"/>
<feature type="compositionally biased region" description="Basic residues" evidence="1">
    <location>
        <begin position="1"/>
        <end position="11"/>
    </location>
</feature>
<comment type="caution">
    <text evidence="2">The sequence shown here is derived from an EMBL/GenBank/DDBJ whole genome shotgun (WGS) entry which is preliminary data.</text>
</comment>
<reference evidence="2 3" key="1">
    <citation type="journal article" date="2011" name="Front. Microbiol.">
        <title>Genomic signatures of strain selection and enhancement in Bacillus atrophaeus var. globigii, a historical biowarfare simulant.</title>
        <authorList>
            <person name="Gibbons H.S."/>
            <person name="Broomall S.M."/>
            <person name="McNew L.A."/>
            <person name="Daligault H."/>
            <person name="Chapman C."/>
            <person name="Bruce D."/>
            <person name="Karavis M."/>
            <person name="Krepps M."/>
            <person name="McGregor P.A."/>
            <person name="Hong C."/>
            <person name="Park K.H."/>
            <person name="Akmal A."/>
            <person name="Feldman A."/>
            <person name="Lin J.S."/>
            <person name="Chang W.E."/>
            <person name="Higgs B.W."/>
            <person name="Demirev P."/>
            <person name="Lindquist J."/>
            <person name="Liem A."/>
            <person name="Fochler E."/>
            <person name="Read T.D."/>
            <person name="Tapia R."/>
            <person name="Johnson S."/>
            <person name="Bishop-Lilly K.A."/>
            <person name="Detter C."/>
            <person name="Han C."/>
            <person name="Sozhamannan S."/>
            <person name="Rosenzweig C.N."/>
            <person name="Skowronski E.W."/>
        </authorList>
    </citation>
    <scope>NUCLEOTIDE SEQUENCE [LARGE SCALE GENOMIC DNA]</scope>
    <source>
        <strain evidence="2 3">Y4G10-17</strain>
    </source>
</reference>
<dbReference type="Proteomes" id="UP000287823">
    <property type="component" value="Unassembled WGS sequence"/>
</dbReference>
<protein>
    <recommendedName>
        <fullName evidence="4">SOS-response cell division inhibitor</fullName>
    </recommendedName>
</protein>
<accession>A0A432WJG3</accession>
<feature type="region of interest" description="Disordered" evidence="1">
    <location>
        <begin position="1"/>
        <end position="21"/>
    </location>
</feature>
<evidence type="ECO:0000313" key="2">
    <source>
        <dbReference type="EMBL" id="RUO33923.1"/>
    </source>
</evidence>
<dbReference type="SUPFAM" id="SSF52540">
    <property type="entry name" value="P-loop containing nucleoside triphosphate hydrolases"/>
    <property type="match status" value="1"/>
</dbReference>
<name>A0A432WJG3_9GAMM</name>
<dbReference type="InterPro" id="IPR027417">
    <property type="entry name" value="P-loop_NTPase"/>
</dbReference>
<evidence type="ECO:0000313" key="3">
    <source>
        <dbReference type="Proteomes" id="UP000287823"/>
    </source>
</evidence>